<evidence type="ECO:0000313" key="2">
    <source>
        <dbReference type="EMBL" id="PAV20613.1"/>
    </source>
</evidence>
<keyword evidence="3" id="KW-1185">Reference proteome</keyword>
<dbReference type="SUPFAM" id="SSF52540">
    <property type="entry name" value="P-loop containing nucleoside triphosphate hydrolases"/>
    <property type="match status" value="1"/>
</dbReference>
<dbReference type="OrthoDB" id="3171351at2759"/>
<dbReference type="Proteomes" id="UP000217199">
    <property type="component" value="Unassembled WGS sequence"/>
</dbReference>
<name>A0A286ULZ3_9AGAM</name>
<protein>
    <recommendedName>
        <fullName evidence="4">P-loop containing nucleoside triphosphate hydrolase</fullName>
    </recommendedName>
</protein>
<gene>
    <name evidence="2" type="ORF">PNOK_0324000</name>
</gene>
<feature type="region of interest" description="Disordered" evidence="1">
    <location>
        <begin position="1"/>
        <end position="27"/>
    </location>
</feature>
<dbReference type="InParanoid" id="A0A286ULZ3"/>
<proteinExistence type="predicted"/>
<dbReference type="InterPro" id="IPR027417">
    <property type="entry name" value="P-loop_NTPase"/>
</dbReference>
<evidence type="ECO:0000313" key="3">
    <source>
        <dbReference type="Proteomes" id="UP000217199"/>
    </source>
</evidence>
<dbReference type="STRING" id="2282107.A0A286ULZ3"/>
<dbReference type="EMBL" id="NBII01000003">
    <property type="protein sequence ID" value="PAV20613.1"/>
    <property type="molecule type" value="Genomic_DNA"/>
</dbReference>
<evidence type="ECO:0000256" key="1">
    <source>
        <dbReference type="SAM" id="MobiDB-lite"/>
    </source>
</evidence>
<comment type="caution">
    <text evidence="2">The sequence shown here is derived from an EMBL/GenBank/DDBJ whole genome shotgun (WGS) entry which is preliminary data.</text>
</comment>
<accession>A0A286ULZ3</accession>
<dbReference type="AlphaFoldDB" id="A0A286ULZ3"/>
<evidence type="ECO:0008006" key="4">
    <source>
        <dbReference type="Google" id="ProtNLM"/>
    </source>
</evidence>
<reference evidence="2 3" key="1">
    <citation type="journal article" date="2017" name="Mol. Ecol.">
        <title>Comparative and population genomic landscape of Phellinus noxius: A hypervariable fungus causing root rot in trees.</title>
        <authorList>
            <person name="Chung C.L."/>
            <person name="Lee T.J."/>
            <person name="Akiba M."/>
            <person name="Lee H.H."/>
            <person name="Kuo T.H."/>
            <person name="Liu D."/>
            <person name="Ke H.M."/>
            <person name="Yokoi T."/>
            <person name="Roa M.B."/>
            <person name="Lu M.J."/>
            <person name="Chang Y.Y."/>
            <person name="Ann P.J."/>
            <person name="Tsai J.N."/>
            <person name="Chen C.Y."/>
            <person name="Tzean S.S."/>
            <person name="Ota Y."/>
            <person name="Hattori T."/>
            <person name="Sahashi N."/>
            <person name="Liou R.F."/>
            <person name="Kikuchi T."/>
            <person name="Tsai I.J."/>
        </authorList>
    </citation>
    <scope>NUCLEOTIDE SEQUENCE [LARGE SCALE GENOMIC DNA]</scope>
    <source>
        <strain evidence="2 3">FFPRI411160</strain>
    </source>
</reference>
<organism evidence="2 3">
    <name type="scientific">Pyrrhoderma noxium</name>
    <dbReference type="NCBI Taxonomy" id="2282107"/>
    <lineage>
        <taxon>Eukaryota</taxon>
        <taxon>Fungi</taxon>
        <taxon>Dikarya</taxon>
        <taxon>Basidiomycota</taxon>
        <taxon>Agaricomycotina</taxon>
        <taxon>Agaricomycetes</taxon>
        <taxon>Hymenochaetales</taxon>
        <taxon>Hymenochaetaceae</taxon>
        <taxon>Pyrrhoderma</taxon>
    </lineage>
</organism>
<dbReference type="Gene3D" id="3.40.50.300">
    <property type="entry name" value="P-loop containing nucleotide triphosphate hydrolases"/>
    <property type="match status" value="1"/>
</dbReference>
<sequence>MQELEAEERAVRRGFISNKNPDDPPARYSDPRHLNWLPFPHTTPGQPQRFNLQRQSKVLVFAFMGRHIFRRLYETAADFDTDPFRSYSKVCVHGTAGTGKSHVLAALACLLTHEGKRVVYVPDCILLIESFFIEMRSALQFAFPEHATMMDSWSDNEQIRDFCRAWRKSGTIFFVLDQREALDTFPDDPDKDRKSQVRICLDELLSRNYVAYSASAESKTHRVRPGQRSNIKEFAMLTGFEEDEMSWWWKHNAKLLPTIRPDERKFIEDLTGCNPLLLRPLLRAKERQFIDCKDAFMSSEEIIYARTSVISFLNKKSETWNPTQERLFYKHMDACVREIFMTAPDEDMYDPRYFYFTLAGGAWQGHWNCRKSAKFSIYLNAPLCSLLSNYYFSS</sequence>